<comment type="caution">
    <text evidence="1">The sequence shown here is derived from an EMBL/GenBank/DDBJ whole genome shotgun (WGS) entry which is preliminary data.</text>
</comment>
<evidence type="ECO:0008006" key="3">
    <source>
        <dbReference type="Google" id="ProtNLM"/>
    </source>
</evidence>
<dbReference type="Gene3D" id="3.90.1150.30">
    <property type="match status" value="1"/>
</dbReference>
<dbReference type="PANTHER" id="PTHR35145">
    <property type="entry name" value="CYTOPLASMIC PROTEIN-RELATED"/>
    <property type="match status" value="1"/>
</dbReference>
<evidence type="ECO:0000313" key="1">
    <source>
        <dbReference type="EMBL" id="PZR34292.1"/>
    </source>
</evidence>
<dbReference type="InterPro" id="IPR007351">
    <property type="entry name" value="YjbR"/>
</dbReference>
<reference evidence="1 2" key="1">
    <citation type="submission" date="2017-08" db="EMBL/GenBank/DDBJ databases">
        <title>Infants hospitalized years apart are colonized by the same room-sourced microbial strains.</title>
        <authorList>
            <person name="Brooks B."/>
            <person name="Olm M.R."/>
            <person name="Firek B.A."/>
            <person name="Baker R."/>
            <person name="Thomas B.C."/>
            <person name="Morowitz M.J."/>
            <person name="Banfield J.F."/>
        </authorList>
    </citation>
    <scope>NUCLEOTIDE SEQUENCE [LARGE SCALE GENOMIC DNA]</scope>
    <source>
        <strain evidence="1">S2_003_000_R2_4</strain>
    </source>
</reference>
<dbReference type="Pfam" id="PF04237">
    <property type="entry name" value="YjbR"/>
    <property type="match status" value="1"/>
</dbReference>
<proteinExistence type="predicted"/>
<dbReference type="EMBL" id="QFQZ01000029">
    <property type="protein sequence ID" value="PZR34292.1"/>
    <property type="molecule type" value="Genomic_DNA"/>
</dbReference>
<dbReference type="RefSeq" id="WP_304277516.1">
    <property type="nucleotide sequence ID" value="NZ_QFQZ01000029.1"/>
</dbReference>
<gene>
    <name evidence="1" type="ORF">DI526_10790</name>
</gene>
<evidence type="ECO:0000313" key="2">
    <source>
        <dbReference type="Proteomes" id="UP000249393"/>
    </source>
</evidence>
<organism evidence="1 2">
    <name type="scientific">Caulobacter segnis</name>
    <dbReference type="NCBI Taxonomy" id="88688"/>
    <lineage>
        <taxon>Bacteria</taxon>
        <taxon>Pseudomonadati</taxon>
        <taxon>Pseudomonadota</taxon>
        <taxon>Alphaproteobacteria</taxon>
        <taxon>Caulobacterales</taxon>
        <taxon>Caulobacteraceae</taxon>
        <taxon>Caulobacter</taxon>
    </lineage>
</organism>
<sequence length="117" mass="12325">MSPEAFDAACLALPGATLSIQWGDDHVFKVGGKMFTVRGQGVTLGGGVSFKASDVAFEVLTESGRAAPAPYLARARWVHFANLDALDADEVADWVKTAHGLVAAKLTRKARAELGLI</sequence>
<dbReference type="PANTHER" id="PTHR35145:SF1">
    <property type="entry name" value="CYTOPLASMIC PROTEIN"/>
    <property type="match status" value="1"/>
</dbReference>
<accession>A0A2W5V4P1</accession>
<dbReference type="SUPFAM" id="SSF142906">
    <property type="entry name" value="YjbR-like"/>
    <property type="match status" value="1"/>
</dbReference>
<protein>
    <recommendedName>
        <fullName evidence="3">MmcQ/YjbR family DNA-binding protein</fullName>
    </recommendedName>
</protein>
<name>A0A2W5V4P1_9CAUL</name>
<dbReference type="Proteomes" id="UP000249393">
    <property type="component" value="Unassembled WGS sequence"/>
</dbReference>
<dbReference type="AlphaFoldDB" id="A0A2W5V4P1"/>
<dbReference type="InterPro" id="IPR038056">
    <property type="entry name" value="YjbR-like_sf"/>
</dbReference>
<dbReference type="InterPro" id="IPR058532">
    <property type="entry name" value="YjbR/MT2646/Rv2570-like"/>
</dbReference>